<evidence type="ECO:0008006" key="5">
    <source>
        <dbReference type="Google" id="ProtNLM"/>
    </source>
</evidence>
<feature type="region of interest" description="Disordered" evidence="2">
    <location>
        <begin position="280"/>
        <end position="301"/>
    </location>
</feature>
<organism evidence="4">
    <name type="scientific">Volvox carteri f. nagariensis</name>
    <dbReference type="NCBI Taxonomy" id="3068"/>
    <lineage>
        <taxon>Eukaryota</taxon>
        <taxon>Viridiplantae</taxon>
        <taxon>Chlorophyta</taxon>
        <taxon>core chlorophytes</taxon>
        <taxon>Chlorophyceae</taxon>
        <taxon>CS clade</taxon>
        <taxon>Chlamydomonadales</taxon>
        <taxon>Volvocaceae</taxon>
        <taxon>Volvox</taxon>
    </lineage>
</organism>
<dbReference type="GO" id="GO:0006310">
    <property type="term" value="P:DNA recombination"/>
    <property type="evidence" value="ECO:0007669"/>
    <property type="project" value="UniProtKB-KW"/>
</dbReference>
<dbReference type="InterPro" id="IPR013762">
    <property type="entry name" value="Integrase-like_cat_sf"/>
</dbReference>
<feature type="region of interest" description="Disordered" evidence="2">
    <location>
        <begin position="134"/>
        <end position="157"/>
    </location>
</feature>
<name>D8TVW6_VOLCA</name>
<dbReference type="InParanoid" id="D8TVW6"/>
<dbReference type="InterPro" id="IPR052925">
    <property type="entry name" value="Phage_Integrase-like_Recomb"/>
</dbReference>
<dbReference type="KEGG" id="vcn:VOLCADRAFT_104767"/>
<dbReference type="InterPro" id="IPR011010">
    <property type="entry name" value="DNA_brk_join_enz"/>
</dbReference>
<accession>D8TVW6</accession>
<dbReference type="GO" id="GO:0015074">
    <property type="term" value="P:DNA integration"/>
    <property type="evidence" value="ECO:0007669"/>
    <property type="project" value="InterPro"/>
</dbReference>
<proteinExistence type="predicted"/>
<dbReference type="PANTHER" id="PTHR34605">
    <property type="entry name" value="PHAGE_INTEGRASE DOMAIN-CONTAINING PROTEIN"/>
    <property type="match status" value="1"/>
</dbReference>
<feature type="compositionally biased region" description="Acidic residues" evidence="2">
    <location>
        <begin position="372"/>
        <end position="392"/>
    </location>
</feature>
<reference evidence="3 4" key="1">
    <citation type="journal article" date="2010" name="Science">
        <title>Genomic analysis of organismal complexity in the multicellular green alga Volvox carteri.</title>
        <authorList>
            <person name="Prochnik S.E."/>
            <person name="Umen J."/>
            <person name="Nedelcu A.M."/>
            <person name="Hallmann A."/>
            <person name="Miller S.M."/>
            <person name="Nishii I."/>
            <person name="Ferris P."/>
            <person name="Kuo A."/>
            <person name="Mitros T."/>
            <person name="Fritz-Laylin L.K."/>
            <person name="Hellsten U."/>
            <person name="Chapman J."/>
            <person name="Simakov O."/>
            <person name="Rensing S.A."/>
            <person name="Terry A."/>
            <person name="Pangilinan J."/>
            <person name="Kapitonov V."/>
            <person name="Jurka J."/>
            <person name="Salamov A."/>
            <person name="Shapiro H."/>
            <person name="Schmutz J."/>
            <person name="Grimwood J."/>
            <person name="Lindquist E."/>
            <person name="Lucas S."/>
            <person name="Grigoriev I.V."/>
            <person name="Schmitt R."/>
            <person name="Kirk D."/>
            <person name="Rokhsar D.S."/>
        </authorList>
    </citation>
    <scope>NUCLEOTIDE SEQUENCE [LARGE SCALE GENOMIC DNA]</scope>
    <source>
        <strain evidence="4">f. Nagariensis / Eve</strain>
    </source>
</reference>
<dbReference type="RefSeq" id="XP_002950630.1">
    <property type="nucleotide sequence ID" value="XM_002950584.1"/>
</dbReference>
<evidence type="ECO:0000313" key="4">
    <source>
        <dbReference type="Proteomes" id="UP000001058"/>
    </source>
</evidence>
<sequence length="487" mass="52921">MPLGYLLSLLNSSKEDKVGPGRVRTASAAISSYFRLAGRAPPTEHPACSIVRDLAKKQLQGRKLERDALEPVDVTVLARLVSGLEPLLDQLMTVMAVVVMFTGFFRFDNAAEISVHEGYLVITATGMDVFIPRSKTDQQRQGRYKRRPDTPGEDVGPLLRPVQWNRAGGYLSGPLTGTVAQPIHSLSYPAFCHRLNKTLQAAGITRRITAHSMRIGGNSTAADRSVPEDLRKVHGRPLLPFSAIPSLAPDAALIGSAWRRRAPERRPPPSAWWQGEAARVREGGGELEVNPTEGDGVPDMGPEVDVMTGTVGEEPADDWMDDTLAQLHEPSRRRLLPEPAFARIRKETRLLSEDEEEYESEGSSPECTQQEGEVDTGEGEESESELSEEELDEKTVGGSGKQRSVQQHPKRPSGNRPVVMEQSARGQPAKRVKASTSAPELVDTGAYGLCVEGAKTPSRGRSRGRGSQEQGKGLGAKPPRGRGRGRG</sequence>
<evidence type="ECO:0000256" key="1">
    <source>
        <dbReference type="ARBA" id="ARBA00023172"/>
    </source>
</evidence>
<gene>
    <name evidence="3" type="ORF">VOLCADRAFT_104767</name>
</gene>
<dbReference type="Gene3D" id="1.10.443.10">
    <property type="entry name" value="Intergrase catalytic core"/>
    <property type="match status" value="1"/>
</dbReference>
<dbReference type="PANTHER" id="PTHR34605:SF4">
    <property type="entry name" value="DNA ADENINE METHYLTRANSFERASE"/>
    <property type="match status" value="1"/>
</dbReference>
<dbReference type="GeneID" id="9617825"/>
<dbReference type="Proteomes" id="UP000001058">
    <property type="component" value="Unassembled WGS sequence"/>
</dbReference>
<keyword evidence="4" id="KW-1185">Reference proteome</keyword>
<evidence type="ECO:0000256" key="2">
    <source>
        <dbReference type="SAM" id="MobiDB-lite"/>
    </source>
</evidence>
<dbReference type="GO" id="GO:0003677">
    <property type="term" value="F:DNA binding"/>
    <property type="evidence" value="ECO:0007669"/>
    <property type="project" value="InterPro"/>
</dbReference>
<evidence type="ECO:0000313" key="3">
    <source>
        <dbReference type="EMBL" id="EFJ48376.1"/>
    </source>
</evidence>
<keyword evidence="1" id="KW-0233">DNA recombination</keyword>
<feature type="region of interest" description="Disordered" evidence="2">
    <location>
        <begin position="346"/>
        <end position="487"/>
    </location>
</feature>
<dbReference type="EMBL" id="GL378340">
    <property type="protein sequence ID" value="EFJ48376.1"/>
    <property type="molecule type" value="Genomic_DNA"/>
</dbReference>
<dbReference type="SUPFAM" id="SSF56349">
    <property type="entry name" value="DNA breaking-rejoining enzymes"/>
    <property type="match status" value="1"/>
</dbReference>
<dbReference type="AlphaFoldDB" id="D8TVW6"/>
<dbReference type="OrthoDB" id="542329at2759"/>
<dbReference type="eggNOG" id="ENOG502S7JV">
    <property type="taxonomic scope" value="Eukaryota"/>
</dbReference>
<protein>
    <recommendedName>
        <fullName evidence="5">Tyr recombinase domain-containing protein</fullName>
    </recommendedName>
</protein>